<keyword evidence="5" id="KW-1185">Reference proteome</keyword>
<dbReference type="Proteomes" id="UP000662818">
    <property type="component" value="Chromosome"/>
</dbReference>
<dbReference type="AlphaFoldDB" id="A0A7Y9ZDK8"/>
<reference evidence="2 4" key="2">
    <citation type="submission" date="2020-07" db="EMBL/GenBank/DDBJ databases">
        <title>Sequencing the genomes of 1000 actinobacteria strains.</title>
        <authorList>
            <person name="Klenk H.-P."/>
        </authorList>
    </citation>
    <scope>NUCLEOTIDE SEQUENCE [LARGE SCALE GENOMIC DNA]</scope>
    <source>
        <strain evidence="2 4">DSM 15131</strain>
    </source>
</reference>
<evidence type="ECO:0000313" key="4">
    <source>
        <dbReference type="Proteomes" id="UP000562045"/>
    </source>
</evidence>
<dbReference type="EMBL" id="CP022295">
    <property type="protein sequence ID" value="QSR27459.1"/>
    <property type="molecule type" value="Genomic_DNA"/>
</dbReference>
<evidence type="ECO:0000313" key="2">
    <source>
        <dbReference type="EMBL" id="NYI43477.1"/>
    </source>
</evidence>
<feature type="compositionally biased region" description="Basic and acidic residues" evidence="1">
    <location>
        <begin position="28"/>
        <end position="42"/>
    </location>
</feature>
<gene>
    <name evidence="2" type="ORF">BJ993_000557</name>
    <name evidence="3" type="ORF">CFH99_17700</name>
</gene>
<dbReference type="Proteomes" id="UP000562045">
    <property type="component" value="Unassembled WGS sequence"/>
</dbReference>
<evidence type="ECO:0000313" key="5">
    <source>
        <dbReference type="Proteomes" id="UP000662818"/>
    </source>
</evidence>
<dbReference type="InterPro" id="IPR054202">
    <property type="entry name" value="DUF6907"/>
</dbReference>
<dbReference type="Pfam" id="PF21848">
    <property type="entry name" value="DUF6907"/>
    <property type="match status" value="1"/>
</dbReference>
<feature type="region of interest" description="Disordered" evidence="1">
    <location>
        <begin position="1"/>
        <end position="42"/>
    </location>
</feature>
<evidence type="ECO:0000313" key="3">
    <source>
        <dbReference type="EMBL" id="QSR27459.1"/>
    </source>
</evidence>
<proteinExistence type="predicted"/>
<name>A0A7Y9ZDK8_9ACTN</name>
<accession>A0A7Y9ZDK8</accession>
<organism evidence="2 4">
    <name type="scientific">Nocardioides aromaticivorans</name>
    <dbReference type="NCBI Taxonomy" id="200618"/>
    <lineage>
        <taxon>Bacteria</taxon>
        <taxon>Bacillati</taxon>
        <taxon>Actinomycetota</taxon>
        <taxon>Actinomycetes</taxon>
        <taxon>Propionibacteriales</taxon>
        <taxon>Nocardioidaceae</taxon>
        <taxon>Nocardioides</taxon>
    </lineage>
</organism>
<dbReference type="RefSeq" id="WP_036541466.1">
    <property type="nucleotide sequence ID" value="NZ_CP022295.1"/>
</dbReference>
<evidence type="ECO:0000256" key="1">
    <source>
        <dbReference type="SAM" id="MobiDB-lite"/>
    </source>
</evidence>
<protein>
    <submittedName>
        <fullName evidence="2">Uncharacterized protein</fullName>
    </submittedName>
</protein>
<sequence>MTGGDGVRAAAQAGRPPWPDGRCPPWCTREHAADDHPEDRYHQSEPALLPVVAGPADTVPVTASLRPLTLVVRAGRHDADDRTWLVVEATEAARPRMVLTVEGARALAEALLAQLDAVGVDG</sequence>
<dbReference type="EMBL" id="JACBZM010000001">
    <property type="protein sequence ID" value="NYI43477.1"/>
    <property type="molecule type" value="Genomic_DNA"/>
</dbReference>
<reference evidence="3 5" key="1">
    <citation type="submission" date="2017-06" db="EMBL/GenBank/DDBJ databases">
        <title>Complete Genome Sequence of the Soil Carbazole-Degrading Bacterium Nocardioides aromaticivorans IC177.</title>
        <authorList>
            <person name="Vejarano F."/>
            <person name="Suzuki-Minakuchi C."/>
            <person name="Ohtsubo Y."/>
            <person name="Tsuda M."/>
            <person name="Okada K."/>
            <person name="Nojiri H."/>
        </authorList>
    </citation>
    <scope>NUCLEOTIDE SEQUENCE [LARGE SCALE GENOMIC DNA]</scope>
    <source>
        <strain evidence="3 5">IC177</strain>
    </source>
</reference>